<dbReference type="PROSITE" id="PS51352">
    <property type="entry name" value="THIOREDOXIN_2"/>
    <property type="match status" value="1"/>
</dbReference>
<reference evidence="2 3" key="1">
    <citation type="submission" date="2021-08" db="EMBL/GenBank/DDBJ databases">
        <title>Helicobacter spp. isolated from feces of Anatolian Ground Squirrel (Spermophilus xanthoprymnus) in Turkey.</title>
        <authorList>
            <person name="Aydin F."/>
            <person name="Abay S."/>
            <person name="Kayman T."/>
            <person name="Karakaya E."/>
            <person name="Saticioglu I.B."/>
        </authorList>
    </citation>
    <scope>NUCLEOTIDE SEQUENCE [LARGE SCALE GENOMIC DNA]</scope>
    <source>
        <strain evidence="2 3">Faydin-H70</strain>
    </source>
</reference>
<feature type="domain" description="Thioredoxin" evidence="1">
    <location>
        <begin position="28"/>
        <end position="171"/>
    </location>
</feature>
<dbReference type="Pfam" id="PF13098">
    <property type="entry name" value="Thioredoxin_2"/>
    <property type="match status" value="1"/>
</dbReference>
<comment type="caution">
    <text evidence="2">The sequence shown here is derived from an EMBL/GenBank/DDBJ whole genome shotgun (WGS) entry which is preliminary data.</text>
</comment>
<dbReference type="PROSITE" id="PS51257">
    <property type="entry name" value="PROKAR_LIPOPROTEIN"/>
    <property type="match status" value="1"/>
</dbReference>
<evidence type="ECO:0000259" key="1">
    <source>
        <dbReference type="PROSITE" id="PS51352"/>
    </source>
</evidence>
<dbReference type="CDD" id="cd02951">
    <property type="entry name" value="SoxW"/>
    <property type="match status" value="1"/>
</dbReference>
<protein>
    <submittedName>
        <fullName evidence="2">Thioredoxin family protein</fullName>
    </submittedName>
</protein>
<gene>
    <name evidence="2" type="ORF">K4G57_05860</name>
</gene>
<keyword evidence="3" id="KW-1185">Reference proteome</keyword>
<dbReference type="InterPro" id="IPR012336">
    <property type="entry name" value="Thioredoxin-like_fold"/>
</dbReference>
<accession>A0ABS7JNM1</accession>
<sequence length="192" mass="21880">MRSFLVLCIAIFSIYGCQDEADANIVTSGTDYTQEQQKAMENIDINSYAEVADVFKETSVIESNGLPYVLVFSANGCVYCDRLKDLIKDNADVKEFLKANYAPYYINVSYSKTHFVEFINKSIATADLVEKYGIKPTPTLVFLSKNGKELFVYPGFMPKERFLKALEFFQKPELENLESKNINKAFQDFLES</sequence>
<organism evidence="2 3">
    <name type="scientific">Helicobacter turcicus</name>
    <dbReference type="NCBI Taxonomy" id="2867412"/>
    <lineage>
        <taxon>Bacteria</taxon>
        <taxon>Pseudomonadati</taxon>
        <taxon>Campylobacterota</taxon>
        <taxon>Epsilonproteobacteria</taxon>
        <taxon>Campylobacterales</taxon>
        <taxon>Helicobacteraceae</taxon>
        <taxon>Helicobacter</taxon>
    </lineage>
</organism>
<evidence type="ECO:0000313" key="3">
    <source>
        <dbReference type="Proteomes" id="UP000700059"/>
    </source>
</evidence>
<name>A0ABS7JNM1_9HELI</name>
<evidence type="ECO:0000313" key="2">
    <source>
        <dbReference type="EMBL" id="MBX7490987.1"/>
    </source>
</evidence>
<proteinExistence type="predicted"/>
<dbReference type="Proteomes" id="UP000700059">
    <property type="component" value="Unassembled WGS sequence"/>
</dbReference>
<dbReference type="Gene3D" id="3.40.30.10">
    <property type="entry name" value="Glutaredoxin"/>
    <property type="match status" value="1"/>
</dbReference>
<dbReference type="InterPro" id="IPR041737">
    <property type="entry name" value="SoxW"/>
</dbReference>
<dbReference type="EMBL" id="JAIGYQ010000006">
    <property type="protein sequence ID" value="MBX7490987.1"/>
    <property type="molecule type" value="Genomic_DNA"/>
</dbReference>
<dbReference type="InterPro" id="IPR036249">
    <property type="entry name" value="Thioredoxin-like_sf"/>
</dbReference>
<dbReference type="SUPFAM" id="SSF52833">
    <property type="entry name" value="Thioredoxin-like"/>
    <property type="match status" value="1"/>
</dbReference>
<dbReference type="InterPro" id="IPR013766">
    <property type="entry name" value="Thioredoxin_domain"/>
</dbReference>